<evidence type="ECO:0000256" key="1">
    <source>
        <dbReference type="ARBA" id="ARBA00004651"/>
    </source>
</evidence>
<evidence type="ECO:0000313" key="10">
    <source>
        <dbReference type="EMBL" id="RYB03612.1"/>
    </source>
</evidence>
<feature type="region of interest" description="Disordered" evidence="8">
    <location>
        <begin position="139"/>
        <end position="160"/>
    </location>
</feature>
<feature type="transmembrane region" description="Helical" evidence="9">
    <location>
        <begin position="21"/>
        <end position="39"/>
    </location>
</feature>
<feature type="region of interest" description="Disordered" evidence="8">
    <location>
        <begin position="639"/>
        <end position="674"/>
    </location>
</feature>
<feature type="compositionally biased region" description="Low complexity" evidence="8">
    <location>
        <begin position="144"/>
        <end position="158"/>
    </location>
</feature>
<evidence type="ECO:0000256" key="5">
    <source>
        <dbReference type="ARBA" id="ARBA00022692"/>
    </source>
</evidence>
<feature type="region of interest" description="Disordered" evidence="8">
    <location>
        <begin position="459"/>
        <end position="499"/>
    </location>
</feature>
<comment type="subcellular location">
    <subcellularLocation>
        <location evidence="1">Cell membrane</location>
        <topology evidence="1">Multi-pass membrane protein</topology>
    </subcellularLocation>
</comment>
<keyword evidence="6 9" id="KW-1133">Transmembrane helix</keyword>
<evidence type="ECO:0000256" key="7">
    <source>
        <dbReference type="ARBA" id="ARBA00023136"/>
    </source>
</evidence>
<evidence type="ECO:0000256" key="9">
    <source>
        <dbReference type="SAM" id="Phobius"/>
    </source>
</evidence>
<dbReference type="GO" id="GO:0055085">
    <property type="term" value="P:transmembrane transport"/>
    <property type="evidence" value="ECO:0007669"/>
    <property type="project" value="TreeGrafter"/>
</dbReference>
<keyword evidence="11" id="KW-1185">Reference proteome</keyword>
<evidence type="ECO:0000256" key="8">
    <source>
        <dbReference type="SAM" id="MobiDB-lite"/>
    </source>
</evidence>
<keyword evidence="3" id="KW-0813">Transport</keyword>
<dbReference type="PANTHER" id="PTHR21716:SF53">
    <property type="entry name" value="PERMEASE PERM-RELATED"/>
    <property type="match status" value="1"/>
</dbReference>
<feature type="transmembrane region" description="Helical" evidence="9">
    <location>
        <begin position="74"/>
        <end position="94"/>
    </location>
</feature>
<feature type="compositionally biased region" description="Basic and acidic residues" evidence="8">
    <location>
        <begin position="459"/>
        <end position="475"/>
    </location>
</feature>
<proteinExistence type="inferred from homology"/>
<protein>
    <submittedName>
        <fullName evidence="10">AI-2E family transporter</fullName>
    </submittedName>
</protein>
<reference evidence="10 11" key="2">
    <citation type="submission" date="2019-02" db="EMBL/GenBank/DDBJ databases">
        <title>'Lichenibacterium ramalinii' gen. nov. sp. nov., 'Lichenibacterium minor' gen. nov. sp. nov.</title>
        <authorList>
            <person name="Pankratov T."/>
        </authorList>
    </citation>
    <scope>NUCLEOTIDE SEQUENCE [LARGE SCALE GENOMIC DNA]</scope>
    <source>
        <strain evidence="10 11">RmlP001</strain>
    </source>
</reference>
<dbReference type="Proteomes" id="UP000289411">
    <property type="component" value="Unassembled WGS sequence"/>
</dbReference>
<dbReference type="Pfam" id="PF01594">
    <property type="entry name" value="AI-2E_transport"/>
    <property type="match status" value="1"/>
</dbReference>
<dbReference type="AlphaFoldDB" id="A0A4Q2RBC5"/>
<keyword evidence="5 9" id="KW-0812">Transmembrane</keyword>
<reference evidence="10 11" key="1">
    <citation type="submission" date="2018-09" db="EMBL/GenBank/DDBJ databases">
        <authorList>
            <person name="Grouzdev D.S."/>
            <person name="Krutkina M.S."/>
        </authorList>
    </citation>
    <scope>NUCLEOTIDE SEQUENCE [LARGE SCALE GENOMIC DNA]</scope>
    <source>
        <strain evidence="10 11">RmlP001</strain>
    </source>
</reference>
<feature type="transmembrane region" description="Helical" evidence="9">
    <location>
        <begin position="45"/>
        <end position="62"/>
    </location>
</feature>
<organism evidence="10 11">
    <name type="scientific">Lichenibacterium ramalinae</name>
    <dbReference type="NCBI Taxonomy" id="2316527"/>
    <lineage>
        <taxon>Bacteria</taxon>
        <taxon>Pseudomonadati</taxon>
        <taxon>Pseudomonadota</taxon>
        <taxon>Alphaproteobacteria</taxon>
        <taxon>Hyphomicrobiales</taxon>
        <taxon>Lichenihabitantaceae</taxon>
        <taxon>Lichenibacterium</taxon>
    </lineage>
</organism>
<dbReference type="GO" id="GO:0005886">
    <property type="term" value="C:plasma membrane"/>
    <property type="evidence" value="ECO:0007669"/>
    <property type="project" value="UniProtKB-SubCell"/>
</dbReference>
<sequence>MSETKPADRVPASVAPADTPGLSSLLSLAVAVVVVAALYFAREVLIPITVAVILSFMLAPLVSRLQRWHLPHAAAVVVAVLVAFGIIGALGGIIGTQVAGIASDVPRYTSTIQHKIAAVQAMTVGRLSGLTKRLDRQMGHTTEEAATAGPGAASTDTPKPQLVEVVPPPTSAMELARTVLAPIIDPLSTTLIVVIVAVFILMQREDLRDRMIRLFGSNDLQRTTLALDDAGRRLGKYYVAQLAINTCFGVVSAVGLYFIGVPSAALWGVLSAVLRFVPYIGPVIAAVLPTALAAAVDPGWSMVLWTLGLYVVSESITGQVIEPLVYGHSTGLSPAAVVIAAIFWTWLWGPIGLLLSTPLTLCLVVLGRHVDRLEFLDVMLGDRPALTPVENFYQRMLADDPDEALHQAETLLKERSLTGYYDEVALKGLQLAANDALRGALSAEKVELIKESVKALTEDLASHEDRDPHPADKAAAEAVATRAERAVPTPPAPKADAPETGALAEHWRGETPVLCIAGKGPLDEAASAMLAQLLGKHGLGARVAPYGAASRKGIEELDATGVAMVCISYLEISGSPTALHYLVRRLRQRIPGAQILIGLWPSEGMDLDNERIRNVVAADIYAASLREAVDACVQAAHDDAGTVPGQRPDASDLGGGGRHEAPARPDGAPVPLPA</sequence>
<feature type="transmembrane region" description="Helical" evidence="9">
    <location>
        <begin position="242"/>
        <end position="270"/>
    </location>
</feature>
<dbReference type="EMBL" id="QYBC01000013">
    <property type="protein sequence ID" value="RYB03612.1"/>
    <property type="molecule type" value="Genomic_DNA"/>
</dbReference>
<evidence type="ECO:0000256" key="3">
    <source>
        <dbReference type="ARBA" id="ARBA00022448"/>
    </source>
</evidence>
<keyword evidence="7 9" id="KW-0472">Membrane</keyword>
<comment type="caution">
    <text evidence="10">The sequence shown here is derived from an EMBL/GenBank/DDBJ whole genome shotgun (WGS) entry which is preliminary data.</text>
</comment>
<name>A0A4Q2RBC5_9HYPH</name>
<dbReference type="RefSeq" id="WP_129220183.1">
    <property type="nucleotide sequence ID" value="NZ_QYBC01000013.1"/>
</dbReference>
<keyword evidence="4" id="KW-1003">Cell membrane</keyword>
<evidence type="ECO:0000256" key="2">
    <source>
        <dbReference type="ARBA" id="ARBA00009773"/>
    </source>
</evidence>
<accession>A0A4Q2RBC5</accession>
<evidence type="ECO:0000256" key="4">
    <source>
        <dbReference type="ARBA" id="ARBA00022475"/>
    </source>
</evidence>
<gene>
    <name evidence="10" type="ORF">D3272_15795</name>
</gene>
<dbReference type="PANTHER" id="PTHR21716">
    <property type="entry name" value="TRANSMEMBRANE PROTEIN"/>
    <property type="match status" value="1"/>
</dbReference>
<dbReference type="OrthoDB" id="9799225at2"/>
<comment type="similarity">
    <text evidence="2">Belongs to the autoinducer-2 exporter (AI-2E) (TC 2.A.86) family.</text>
</comment>
<evidence type="ECO:0000256" key="6">
    <source>
        <dbReference type="ARBA" id="ARBA00022989"/>
    </source>
</evidence>
<evidence type="ECO:0000313" key="11">
    <source>
        <dbReference type="Proteomes" id="UP000289411"/>
    </source>
</evidence>
<dbReference type="InterPro" id="IPR002549">
    <property type="entry name" value="AI-2E-like"/>
</dbReference>
<feature type="transmembrane region" description="Helical" evidence="9">
    <location>
        <begin position="179"/>
        <end position="202"/>
    </location>
</feature>